<sequence length="352" mass="37993">MGQPITIGLDLAKSVFQVHGVDVEGRVVVRRQLRRSQVLAFFDRLGPCLVGMEACSGAHHWARELGALGHQVRLMPPAYVKAYVKRGKTDGEADRGPSGATQPTNDAEAICEAVTRPTMRFVPVKSAERQAALLDHKARDFLVRQRTQTVNAIRAHLGEFGVVVAKGIHNLDRLLEAAQDVPEAARPALDLLAGRLGDLEERIEAATARITAAQKADPLARRLATIPGLGPIASSAFAATTPDVAAFRSARDYAAWLGLTPRAHSSGGKERLGRISKAGNRYLRRLLYLGAMARISARRGRRAARLEGAPDWLDRMLARKPVKVAAVALAARMARAVWALIARGGSYRAVPG</sequence>
<dbReference type="EMBL" id="UETC01000020">
    <property type="protein sequence ID" value="SSA51458.1"/>
    <property type="molecule type" value="Genomic_DNA"/>
</dbReference>
<dbReference type="Pfam" id="PF01548">
    <property type="entry name" value="DEDD_Tnp_IS110"/>
    <property type="match status" value="1"/>
</dbReference>
<name>A0A2Y9B7G8_9RHOB</name>
<feature type="coiled-coil region" evidence="1">
    <location>
        <begin position="189"/>
        <end position="216"/>
    </location>
</feature>
<reference evidence="5 7" key="1">
    <citation type="submission" date="2016-10" db="EMBL/GenBank/DDBJ databases">
        <authorList>
            <person name="Cai Z."/>
        </authorList>
    </citation>
    <scope>NUCLEOTIDE SEQUENCE [LARGE SCALE GENOMIC DNA]</scope>
    <source>
        <strain evidence="5 7">DSM 25227</strain>
    </source>
</reference>
<organism evidence="5 7">
    <name type="scientific">Jannaschia seohaensis</name>
    <dbReference type="NCBI Taxonomy" id="475081"/>
    <lineage>
        <taxon>Bacteria</taxon>
        <taxon>Pseudomonadati</taxon>
        <taxon>Pseudomonadota</taxon>
        <taxon>Alphaproteobacteria</taxon>
        <taxon>Rhodobacterales</taxon>
        <taxon>Roseobacteraceae</taxon>
        <taxon>Jannaschia</taxon>
    </lineage>
</organism>
<evidence type="ECO:0000313" key="5">
    <source>
        <dbReference type="EMBL" id="SSA51458.1"/>
    </source>
</evidence>
<proteinExistence type="predicted"/>
<dbReference type="OrthoDB" id="8261795at2"/>
<dbReference type="RefSeq" id="WP_109566359.1">
    <property type="nucleotide sequence ID" value="NZ_QGDJ01000020.1"/>
</dbReference>
<dbReference type="Pfam" id="PF02371">
    <property type="entry name" value="Transposase_20"/>
    <property type="match status" value="1"/>
</dbReference>
<accession>A0A2Y9B7G8</accession>
<dbReference type="Proteomes" id="UP000251571">
    <property type="component" value="Unassembled WGS sequence"/>
</dbReference>
<evidence type="ECO:0000313" key="4">
    <source>
        <dbReference type="EMBL" id="PWJ11157.1"/>
    </source>
</evidence>
<dbReference type="InterPro" id="IPR047650">
    <property type="entry name" value="Transpos_IS110"/>
</dbReference>
<dbReference type="GO" id="GO:0006313">
    <property type="term" value="P:DNA transposition"/>
    <property type="evidence" value="ECO:0007669"/>
    <property type="project" value="InterPro"/>
</dbReference>
<dbReference type="PANTHER" id="PTHR33055:SF3">
    <property type="entry name" value="PUTATIVE TRANSPOSASE FOR IS117-RELATED"/>
    <property type="match status" value="1"/>
</dbReference>
<dbReference type="AlphaFoldDB" id="A0A2Y9B7G8"/>
<keyword evidence="6" id="KW-1185">Reference proteome</keyword>
<feature type="domain" description="Transposase IS110-like N-terminal" evidence="2">
    <location>
        <begin position="7"/>
        <end position="159"/>
    </location>
</feature>
<evidence type="ECO:0000313" key="6">
    <source>
        <dbReference type="Proteomes" id="UP000245839"/>
    </source>
</evidence>
<dbReference type="PANTHER" id="PTHR33055">
    <property type="entry name" value="TRANSPOSASE FOR INSERTION SEQUENCE ELEMENT IS1111A"/>
    <property type="match status" value="1"/>
</dbReference>
<reference evidence="4 6" key="2">
    <citation type="submission" date="2018-03" db="EMBL/GenBank/DDBJ databases">
        <title>Genomic Encyclopedia of Archaeal and Bacterial Type Strains, Phase II (KMG-II): from individual species to whole genera.</title>
        <authorList>
            <person name="Goeker M."/>
        </authorList>
    </citation>
    <scope>NUCLEOTIDE SEQUENCE [LARGE SCALE GENOMIC DNA]</scope>
    <source>
        <strain evidence="4 6">DSM 25227</strain>
    </source>
</reference>
<evidence type="ECO:0000313" key="7">
    <source>
        <dbReference type="Proteomes" id="UP000251571"/>
    </source>
</evidence>
<evidence type="ECO:0000259" key="2">
    <source>
        <dbReference type="Pfam" id="PF01548"/>
    </source>
</evidence>
<keyword evidence="1" id="KW-0175">Coiled coil</keyword>
<dbReference type="InterPro" id="IPR003346">
    <property type="entry name" value="Transposase_20"/>
</dbReference>
<evidence type="ECO:0000259" key="3">
    <source>
        <dbReference type="Pfam" id="PF02371"/>
    </source>
</evidence>
<dbReference type="GO" id="GO:0003677">
    <property type="term" value="F:DNA binding"/>
    <property type="evidence" value="ECO:0007669"/>
    <property type="project" value="InterPro"/>
</dbReference>
<feature type="domain" description="Transposase IS116/IS110/IS902 C-terminal" evidence="3">
    <location>
        <begin position="221"/>
        <end position="299"/>
    </location>
</feature>
<dbReference type="InterPro" id="IPR002525">
    <property type="entry name" value="Transp_IS110-like_N"/>
</dbReference>
<dbReference type="EMBL" id="QGDJ01000020">
    <property type="protein sequence ID" value="PWJ11157.1"/>
    <property type="molecule type" value="Genomic_DNA"/>
</dbReference>
<gene>
    <name evidence="4" type="ORF">BCF38_1201</name>
    <name evidence="5" type="ORF">SAMN05421539_1201</name>
</gene>
<protein>
    <submittedName>
        <fullName evidence="5">Transposase</fullName>
    </submittedName>
</protein>
<dbReference type="NCBIfam" id="NF033542">
    <property type="entry name" value="transpos_IS110"/>
    <property type="match status" value="1"/>
</dbReference>
<dbReference type="Proteomes" id="UP000245839">
    <property type="component" value="Unassembled WGS sequence"/>
</dbReference>
<evidence type="ECO:0000256" key="1">
    <source>
        <dbReference type="SAM" id="Coils"/>
    </source>
</evidence>
<dbReference type="GO" id="GO:0004803">
    <property type="term" value="F:transposase activity"/>
    <property type="evidence" value="ECO:0007669"/>
    <property type="project" value="InterPro"/>
</dbReference>